<proteinExistence type="predicted"/>
<protein>
    <submittedName>
        <fullName evidence="2">Uncharacterized protein</fullName>
    </submittedName>
</protein>
<feature type="compositionally biased region" description="Polar residues" evidence="1">
    <location>
        <begin position="23"/>
        <end position="44"/>
    </location>
</feature>
<evidence type="ECO:0000256" key="1">
    <source>
        <dbReference type="SAM" id="MobiDB-lite"/>
    </source>
</evidence>
<feature type="compositionally biased region" description="Basic and acidic residues" evidence="1">
    <location>
        <begin position="187"/>
        <end position="204"/>
    </location>
</feature>
<evidence type="ECO:0000313" key="2">
    <source>
        <dbReference type="EMBL" id="KAK5118332.1"/>
    </source>
</evidence>
<feature type="compositionally biased region" description="Low complexity" evidence="1">
    <location>
        <begin position="232"/>
        <end position="243"/>
    </location>
</feature>
<name>A0AAN7TQH8_9PEZI</name>
<accession>A0AAN7TQH8</accession>
<organism evidence="2 3">
    <name type="scientific">Meristemomyces frigidus</name>
    <dbReference type="NCBI Taxonomy" id="1508187"/>
    <lineage>
        <taxon>Eukaryota</taxon>
        <taxon>Fungi</taxon>
        <taxon>Dikarya</taxon>
        <taxon>Ascomycota</taxon>
        <taxon>Pezizomycotina</taxon>
        <taxon>Dothideomycetes</taxon>
        <taxon>Dothideomycetidae</taxon>
        <taxon>Mycosphaerellales</taxon>
        <taxon>Teratosphaeriaceae</taxon>
        <taxon>Meristemomyces</taxon>
    </lineage>
</organism>
<evidence type="ECO:0000313" key="3">
    <source>
        <dbReference type="Proteomes" id="UP001310890"/>
    </source>
</evidence>
<gene>
    <name evidence="2" type="ORF">LTR62_002845</name>
</gene>
<sequence length="409" mass="44466">MSVLLRKKLSRRQATNKDEDHQSTVNRRGSNLSPVSPTSQTTEQPPVDGSDLSITTPQPPAPTLRPFSPSNLHRYKARAPAGVTPTVAPARSRTTHQTIFTEDFDHASPDAYAAPELVLTTKTDPATELIMVDGQTFDIVTASPTSRESAGDLPRRLSKGAVSARTTRSKARREERTDSLNWDSTPNEDRRPSRATNGEKEEVLRPAGLNIDKSKQLPRTPSPRASKDAADATDGANGAASSKSASFTLPIRPLVNFCKNTVTSFPAITTTSDAANQSSLDTEDHDTAPPSPANNPDLLQPRAKIPAFHGAGADSTDDITQDRESYNFDPPPTISITPPIYDPTSANTQQWVDFRGTTSRPDQAWGWCKRWACCRCDARTIVEQRECARLACGHGRCGGRCKVVRGRDV</sequence>
<dbReference type="Proteomes" id="UP001310890">
    <property type="component" value="Unassembled WGS sequence"/>
</dbReference>
<comment type="caution">
    <text evidence="2">The sequence shown here is derived from an EMBL/GenBank/DDBJ whole genome shotgun (WGS) entry which is preliminary data.</text>
</comment>
<reference evidence="2" key="1">
    <citation type="submission" date="2023-08" db="EMBL/GenBank/DDBJ databases">
        <title>Black Yeasts Isolated from many extreme environments.</title>
        <authorList>
            <person name="Coleine C."/>
            <person name="Stajich J.E."/>
            <person name="Selbmann L."/>
        </authorList>
    </citation>
    <scope>NUCLEOTIDE SEQUENCE</scope>
    <source>
        <strain evidence="2">CCFEE 5401</strain>
    </source>
</reference>
<dbReference type="EMBL" id="JAVRRL010000002">
    <property type="protein sequence ID" value="KAK5118332.1"/>
    <property type="molecule type" value="Genomic_DNA"/>
</dbReference>
<feature type="region of interest" description="Disordered" evidence="1">
    <location>
        <begin position="273"/>
        <end position="297"/>
    </location>
</feature>
<dbReference type="AlphaFoldDB" id="A0AAN7TQH8"/>
<feature type="compositionally biased region" description="Basic residues" evidence="1">
    <location>
        <begin position="1"/>
        <end position="11"/>
    </location>
</feature>
<feature type="region of interest" description="Disordered" evidence="1">
    <location>
        <begin position="1"/>
        <end position="71"/>
    </location>
</feature>
<feature type="region of interest" description="Disordered" evidence="1">
    <location>
        <begin position="143"/>
        <end position="243"/>
    </location>
</feature>